<dbReference type="SMART" id="SM00382">
    <property type="entry name" value="AAA"/>
    <property type="match status" value="2"/>
</dbReference>
<dbReference type="Pfam" id="PF00005">
    <property type="entry name" value="ABC_tran"/>
    <property type="match status" value="2"/>
</dbReference>
<evidence type="ECO:0000256" key="1">
    <source>
        <dbReference type="ARBA" id="ARBA00022741"/>
    </source>
</evidence>
<evidence type="ECO:0000259" key="4">
    <source>
        <dbReference type="PROSITE" id="PS50893"/>
    </source>
</evidence>
<dbReference type="PROSITE" id="PS50893">
    <property type="entry name" value="ABC_TRANSPORTER_2"/>
    <property type="match status" value="2"/>
</dbReference>
<name>A0A1M6MN21_9FIRM</name>
<accession>A0A1M6MN21</accession>
<keyword evidence="1" id="KW-0547">Nucleotide-binding</keyword>
<dbReference type="InterPro" id="IPR003439">
    <property type="entry name" value="ABC_transporter-like_ATP-bd"/>
</dbReference>
<dbReference type="GO" id="GO:0016887">
    <property type="term" value="F:ATP hydrolysis activity"/>
    <property type="evidence" value="ECO:0007669"/>
    <property type="project" value="InterPro"/>
</dbReference>
<proteinExistence type="predicted"/>
<dbReference type="OrthoDB" id="9801441at2"/>
<dbReference type="GO" id="GO:0005524">
    <property type="term" value="F:ATP binding"/>
    <property type="evidence" value="ECO:0007669"/>
    <property type="project" value="UniProtKB-KW"/>
</dbReference>
<evidence type="ECO:0000313" key="6">
    <source>
        <dbReference type="Proteomes" id="UP000184301"/>
    </source>
</evidence>
<evidence type="ECO:0000313" key="5">
    <source>
        <dbReference type="EMBL" id="SHJ84780.1"/>
    </source>
</evidence>
<sequence length="474" mass="53642">MLLRAENIQKEYGIQEVFDIERIVIEDGARIGLVGRNGTGKSTLLDVLDGRTEADRGVIKRYCEIARIRQDSQSEGEPEEQMVSRLGLRKSAVESGGEKMRLAIAAAFSRHAPLLFADEPTTNLDIDGIKMLTKMLAGYRGGFVLVSHDRKLLDDVCSQIWELENGQLRIFDGNYSDWAAQKKQEREFQQFEYEQYQKEKVRLNHSIVEVREAARVMKRPPRKMGHSEWMLYKGIASEQQRNVSNRGTAMKSRLDHLEKKEKPAQLPHVTMKGMHTTKIKAKYAAKIVDLTVEFDGRKVLNQAELWVESGRKTFLTGGNGAGKSTLLGALMQRQPGTFITEDAKIGYFSQDLMELQEEKTVLENVLYTAAEPEHICRAVLANLYMGREDLHKQVSVLSGGERVKTALGKLLVSGCNFCILDEPTNHMDLYTMEGLEAMLAEYEGTLLVVSHDRRLTEKLADVVYEVRDGRCRVL</sequence>
<dbReference type="EMBL" id="FQZY01000019">
    <property type="protein sequence ID" value="SHJ84780.1"/>
    <property type="molecule type" value="Genomic_DNA"/>
</dbReference>
<dbReference type="AlphaFoldDB" id="A0A1M6MN21"/>
<protein>
    <submittedName>
        <fullName evidence="5">Macrolide transport system ATP-binding/permease protein</fullName>
    </submittedName>
</protein>
<reference evidence="5 6" key="1">
    <citation type="submission" date="2016-11" db="EMBL/GenBank/DDBJ databases">
        <authorList>
            <person name="Jaros S."/>
            <person name="Januszkiewicz K."/>
            <person name="Wedrychowicz H."/>
        </authorList>
    </citation>
    <scope>NUCLEOTIDE SEQUENCE [LARGE SCALE GENOMIC DNA]</scope>
    <source>
        <strain evidence="5 6">DSM 15480</strain>
    </source>
</reference>
<evidence type="ECO:0000256" key="3">
    <source>
        <dbReference type="SAM" id="Coils"/>
    </source>
</evidence>
<dbReference type="PANTHER" id="PTHR42855">
    <property type="entry name" value="ABC TRANSPORTER ATP-BINDING SUBUNIT"/>
    <property type="match status" value="1"/>
</dbReference>
<feature type="domain" description="ABC transporter" evidence="4">
    <location>
        <begin position="285"/>
        <end position="474"/>
    </location>
</feature>
<dbReference type="SUPFAM" id="SSF52540">
    <property type="entry name" value="P-loop containing nucleoside triphosphate hydrolases"/>
    <property type="match status" value="2"/>
</dbReference>
<dbReference type="STRING" id="1121950.SAMN02745243_01538"/>
<dbReference type="InterPro" id="IPR051309">
    <property type="entry name" value="ABCF_ATPase"/>
</dbReference>
<organism evidence="5 6">
    <name type="scientific">Hespellia stercorisuis DSM 15480</name>
    <dbReference type="NCBI Taxonomy" id="1121950"/>
    <lineage>
        <taxon>Bacteria</taxon>
        <taxon>Bacillati</taxon>
        <taxon>Bacillota</taxon>
        <taxon>Clostridia</taxon>
        <taxon>Lachnospirales</taxon>
        <taxon>Lachnospiraceae</taxon>
        <taxon>Hespellia</taxon>
    </lineage>
</organism>
<dbReference type="RefSeq" id="WP_073107901.1">
    <property type="nucleotide sequence ID" value="NZ_FQZY01000019.1"/>
</dbReference>
<dbReference type="NCBIfam" id="NF000355">
    <property type="entry name" value="ribo_prot_ABC_F"/>
    <property type="match status" value="1"/>
</dbReference>
<feature type="coiled-coil region" evidence="3">
    <location>
        <begin position="179"/>
        <end position="213"/>
    </location>
</feature>
<dbReference type="CDD" id="cd03221">
    <property type="entry name" value="ABCF_EF-3"/>
    <property type="match status" value="2"/>
</dbReference>
<dbReference type="Gene3D" id="3.40.50.300">
    <property type="entry name" value="P-loop containing nucleotide triphosphate hydrolases"/>
    <property type="match status" value="3"/>
</dbReference>
<gene>
    <name evidence="5" type="ORF">SAMN02745243_01538</name>
</gene>
<dbReference type="InterPro" id="IPR003593">
    <property type="entry name" value="AAA+_ATPase"/>
</dbReference>
<evidence type="ECO:0000256" key="2">
    <source>
        <dbReference type="ARBA" id="ARBA00022840"/>
    </source>
</evidence>
<dbReference type="Proteomes" id="UP000184301">
    <property type="component" value="Unassembled WGS sequence"/>
</dbReference>
<feature type="domain" description="ABC transporter" evidence="4">
    <location>
        <begin position="3"/>
        <end position="190"/>
    </location>
</feature>
<keyword evidence="6" id="KW-1185">Reference proteome</keyword>
<dbReference type="PANTHER" id="PTHR42855:SF2">
    <property type="entry name" value="DRUG RESISTANCE ABC TRANSPORTER,ATP-BINDING PROTEIN"/>
    <property type="match status" value="1"/>
</dbReference>
<dbReference type="InterPro" id="IPR027417">
    <property type="entry name" value="P-loop_NTPase"/>
</dbReference>
<keyword evidence="2 5" id="KW-0067">ATP-binding</keyword>
<keyword evidence="3" id="KW-0175">Coiled coil</keyword>